<feature type="domain" description="SpaA-like prealbumin fold" evidence="10">
    <location>
        <begin position="339"/>
        <end position="413"/>
    </location>
</feature>
<dbReference type="HOGENOM" id="CLU_002287_2_0_9"/>
<feature type="compositionally biased region" description="Basic and acidic residues" evidence="6">
    <location>
        <begin position="574"/>
        <end position="610"/>
    </location>
</feature>
<keyword evidence="7" id="KW-0812">Transmembrane</keyword>
<feature type="region of interest" description="Disordered" evidence="6">
    <location>
        <begin position="519"/>
        <end position="699"/>
    </location>
</feature>
<evidence type="ECO:0000256" key="2">
    <source>
        <dbReference type="ARBA" id="ARBA00022512"/>
    </source>
</evidence>
<name>J7ZZV6_BACCE</name>
<dbReference type="Pfam" id="PF05738">
    <property type="entry name" value="Cna_B"/>
    <property type="match status" value="1"/>
</dbReference>
<dbReference type="InterPro" id="IPR011252">
    <property type="entry name" value="Fibrogen-bd_dom1"/>
</dbReference>
<accession>J7ZZV6</accession>
<dbReference type="Gene3D" id="2.60.40.10">
    <property type="entry name" value="Immunoglobulins"/>
    <property type="match status" value="1"/>
</dbReference>
<dbReference type="InterPro" id="IPR008456">
    <property type="entry name" value="Collagen-bd_dom"/>
</dbReference>
<keyword evidence="3" id="KW-0964">Secreted</keyword>
<dbReference type="EMBL" id="AHDJ01000037">
    <property type="protein sequence ID" value="EJQ41851.1"/>
    <property type="molecule type" value="Genomic_DNA"/>
</dbReference>
<dbReference type="InterPro" id="IPR041171">
    <property type="entry name" value="SDR_Ig"/>
</dbReference>
<dbReference type="GO" id="GO:0005518">
    <property type="term" value="F:collagen binding"/>
    <property type="evidence" value="ECO:0007669"/>
    <property type="project" value="InterPro"/>
</dbReference>
<feature type="compositionally biased region" description="Basic and acidic residues" evidence="6">
    <location>
        <begin position="522"/>
        <end position="565"/>
    </location>
</feature>
<gene>
    <name evidence="12" type="ORF">IEE_04341</name>
</gene>
<sequence>MIKNGGVMSTYLKRISVICFIFTVIIGQVFMPIISHAQELNTTGLVDSFTFDKTELNYGERSGIRVDFSDKSGNQMKAGDTLTLTLPAELTGYSKRIDLKNDAGVSFGTCEVTKTNVVCTFNDTVEKLQNIRGYLYLEFKATSNVGVNQTIPVDTNLGTGLATQRVTIKGPTESTGSSSFIYKTGEIYPDAPNEVKWELNVNASSNKEQLGADIVLTDTLQSGQTLKQEGFIIIVGNTGVTPQQFIDQGYGTITLNGNSFSLRGYKDQVSGKGISIRYSSIITDSGMNQDEFYNDYTIDYQILNQPPVTVSKNAWVKNINAGGGAQGDLPPKGTLRIVKHIEGDNTKFIPDVTFKLYKESGEQIGDTYTTGAEGIVEISNLDPGNYYVTEIKAPEYVDFDPQKKFDFTVDATAQKGVKLMIPNKVKTTFISGTKTWNDNNATDRPSTIQVDLLKNGDVIQTQDVTAANGWNYTFANIPAYDNDGNAYTYTVKEHPVAGYQSKVNGYDITNIKIQEATEVEEEGKLETTEELKEEKPEEPKVTEEPNVLEKPEVKEKPEVSVKPTEEQEQVETTEDLKEEKPEEPKVTEEPNVLEKPEVKEKPEVSIKPTEEQEQVETTEELKEEKPEEPKVTEEPNELDKPEVTEKPEIWVKPEEEQVEEETTEEIKDLEKPEEPKVTEEPNVFEKPEVKEKPEILVKP</sequence>
<dbReference type="CDD" id="cd00222">
    <property type="entry name" value="CollagenBindB"/>
    <property type="match status" value="1"/>
</dbReference>
<dbReference type="SUPFAM" id="SSF49478">
    <property type="entry name" value="Cna protein B-type domain"/>
    <property type="match status" value="2"/>
</dbReference>
<keyword evidence="7" id="KW-0472">Membrane</keyword>
<feature type="non-terminal residue" evidence="12">
    <location>
        <position position="699"/>
    </location>
</feature>
<organism evidence="12 13">
    <name type="scientific">Bacillus cereus BAG5X1-1</name>
    <dbReference type="NCBI Taxonomy" id="1053189"/>
    <lineage>
        <taxon>Bacteria</taxon>
        <taxon>Bacillati</taxon>
        <taxon>Bacillota</taxon>
        <taxon>Bacilli</taxon>
        <taxon>Bacillales</taxon>
        <taxon>Bacillaceae</taxon>
        <taxon>Bacillus</taxon>
        <taxon>Bacillus cereus group</taxon>
    </lineage>
</organism>
<evidence type="ECO:0000256" key="4">
    <source>
        <dbReference type="ARBA" id="ARBA00022729"/>
    </source>
</evidence>
<feature type="compositionally biased region" description="Basic and acidic residues" evidence="6">
    <location>
        <begin position="664"/>
        <end position="699"/>
    </location>
</feature>
<dbReference type="InterPro" id="IPR008454">
    <property type="entry name" value="Collagen-bd_Cna-like_B-typ_dom"/>
</dbReference>
<feature type="transmembrane region" description="Helical" evidence="7">
    <location>
        <begin position="12"/>
        <end position="31"/>
    </location>
</feature>
<evidence type="ECO:0000256" key="3">
    <source>
        <dbReference type="ARBA" id="ARBA00022525"/>
    </source>
</evidence>
<keyword evidence="4" id="KW-0732">Signal</keyword>
<dbReference type="Proteomes" id="UP000006600">
    <property type="component" value="Unassembled WGS sequence"/>
</dbReference>
<reference evidence="12 13" key="1">
    <citation type="submission" date="2012-04" db="EMBL/GenBank/DDBJ databases">
        <title>The Genome Sequence of Bacillus cereus BAG5X1-1.</title>
        <authorList>
            <consortium name="The Broad Institute Genome Sequencing Platform"/>
            <consortium name="The Broad Institute Genome Sequencing Center for Infectious Disease"/>
            <person name="Feldgarden M."/>
            <person name="Van der Auwera G.A."/>
            <person name="Mahillon J."/>
            <person name="Duprez V."/>
            <person name="Timmery S."/>
            <person name="Mattelet C."/>
            <person name="Dierick K."/>
            <person name="Sun M."/>
            <person name="Yu Z."/>
            <person name="Zhu L."/>
            <person name="Hu X."/>
            <person name="Shank E.B."/>
            <person name="Swiecicka I."/>
            <person name="Hansen B.M."/>
            <person name="Andrup L."/>
            <person name="Young S.K."/>
            <person name="Zeng Q."/>
            <person name="Gargeya S."/>
            <person name="Fitzgerald M."/>
            <person name="Haas B."/>
            <person name="Abouelleil A."/>
            <person name="Alvarado L."/>
            <person name="Arachchi H.M."/>
            <person name="Berlin A."/>
            <person name="Chapman S.B."/>
            <person name="Goldberg J."/>
            <person name="Griggs A."/>
            <person name="Gujja S."/>
            <person name="Hansen M."/>
            <person name="Howarth C."/>
            <person name="Imamovic A."/>
            <person name="Larimer J."/>
            <person name="McCowen C."/>
            <person name="Montmayeur A."/>
            <person name="Murphy C."/>
            <person name="Neiman D."/>
            <person name="Pearson M."/>
            <person name="Priest M."/>
            <person name="Roberts A."/>
            <person name="Saif S."/>
            <person name="Shea T."/>
            <person name="Sisk P."/>
            <person name="Sykes S."/>
            <person name="Wortman J."/>
            <person name="Nusbaum C."/>
            <person name="Birren B."/>
        </authorList>
    </citation>
    <scope>NUCLEOTIDE SEQUENCE [LARGE SCALE GENOMIC DNA]</scope>
    <source>
        <strain evidence="12 13">BAG5X1-1</strain>
    </source>
</reference>
<evidence type="ECO:0000256" key="1">
    <source>
        <dbReference type="ARBA" id="ARBA00004168"/>
    </source>
</evidence>
<evidence type="ECO:0000256" key="7">
    <source>
        <dbReference type="SAM" id="Phobius"/>
    </source>
</evidence>
<dbReference type="Gene3D" id="2.60.40.740">
    <property type="match status" value="1"/>
</dbReference>
<evidence type="ECO:0000256" key="5">
    <source>
        <dbReference type="ARBA" id="ARBA00023088"/>
    </source>
</evidence>
<keyword evidence="7" id="KW-1133">Transmembrane helix</keyword>
<feature type="domain" description="SDR-like Ig" evidence="11">
    <location>
        <begin position="56"/>
        <end position="141"/>
    </location>
</feature>
<dbReference type="GO" id="GO:0007155">
    <property type="term" value="P:cell adhesion"/>
    <property type="evidence" value="ECO:0007669"/>
    <property type="project" value="InterPro"/>
</dbReference>
<feature type="domain" description="CNA-B" evidence="9">
    <location>
        <begin position="430"/>
        <end position="510"/>
    </location>
</feature>
<protein>
    <recommendedName>
        <fullName evidence="14">Adhesin</fullName>
    </recommendedName>
</protein>
<dbReference type="Gene3D" id="2.60.40.1280">
    <property type="match status" value="1"/>
</dbReference>
<dbReference type="Pfam" id="PF05737">
    <property type="entry name" value="Collagen_bind"/>
    <property type="match status" value="1"/>
</dbReference>
<dbReference type="Pfam" id="PF17802">
    <property type="entry name" value="SpaA"/>
    <property type="match status" value="1"/>
</dbReference>
<dbReference type="AlphaFoldDB" id="J7ZZV6"/>
<evidence type="ECO:0000259" key="8">
    <source>
        <dbReference type="Pfam" id="PF05737"/>
    </source>
</evidence>
<evidence type="ECO:0000313" key="13">
    <source>
        <dbReference type="Proteomes" id="UP000006600"/>
    </source>
</evidence>
<dbReference type="SUPFAM" id="SSF49401">
    <property type="entry name" value="Bacterial adhesins"/>
    <property type="match status" value="2"/>
</dbReference>
<dbReference type="Pfam" id="PF17961">
    <property type="entry name" value="Big_8"/>
    <property type="match status" value="1"/>
</dbReference>
<keyword evidence="5" id="KW-0572">Peptidoglycan-anchor</keyword>
<dbReference type="InterPro" id="IPR013783">
    <property type="entry name" value="Ig-like_fold"/>
</dbReference>
<dbReference type="InterPro" id="IPR041033">
    <property type="entry name" value="SpaA_PFL_dom_1"/>
</dbReference>
<dbReference type="InterPro" id="IPR008966">
    <property type="entry name" value="Adhesion_dom_sf"/>
</dbReference>
<feature type="compositionally biased region" description="Basic and acidic residues" evidence="6">
    <location>
        <begin position="619"/>
        <end position="655"/>
    </location>
</feature>
<evidence type="ECO:0000259" key="11">
    <source>
        <dbReference type="Pfam" id="PF17961"/>
    </source>
</evidence>
<keyword evidence="2" id="KW-0134">Cell wall</keyword>
<evidence type="ECO:0000313" key="12">
    <source>
        <dbReference type="EMBL" id="EJQ41851.1"/>
    </source>
</evidence>
<evidence type="ECO:0000256" key="6">
    <source>
        <dbReference type="SAM" id="MobiDB-lite"/>
    </source>
</evidence>
<evidence type="ECO:0008006" key="14">
    <source>
        <dbReference type="Google" id="ProtNLM"/>
    </source>
</evidence>
<comment type="caution">
    <text evidence="12">The sequence shown here is derived from an EMBL/GenBank/DDBJ whole genome shotgun (WGS) entry which is preliminary data.</text>
</comment>
<feature type="domain" description="Collagen binding" evidence="8">
    <location>
        <begin position="179"/>
        <end position="299"/>
    </location>
</feature>
<evidence type="ECO:0000259" key="9">
    <source>
        <dbReference type="Pfam" id="PF05738"/>
    </source>
</evidence>
<dbReference type="Gene3D" id="2.60.40.1140">
    <property type="entry name" value="Collagen-binding surface protein Cna, B-type domain"/>
    <property type="match status" value="1"/>
</dbReference>
<evidence type="ECO:0000259" key="10">
    <source>
        <dbReference type="Pfam" id="PF17802"/>
    </source>
</evidence>
<proteinExistence type="predicted"/>
<comment type="subcellular location">
    <subcellularLocation>
        <location evidence="1">Secreted</location>
        <location evidence="1">Cell wall</location>
        <topology evidence="1">Peptidoglycan-anchor</topology>
    </subcellularLocation>
</comment>